<feature type="domain" description="POTRA" evidence="11">
    <location>
        <begin position="88"/>
        <end position="156"/>
    </location>
</feature>
<evidence type="ECO:0000256" key="2">
    <source>
        <dbReference type="ARBA" id="ARBA00022475"/>
    </source>
</evidence>
<keyword evidence="13" id="KW-1185">Reference proteome</keyword>
<evidence type="ECO:0000256" key="4">
    <source>
        <dbReference type="ARBA" id="ARBA00022618"/>
    </source>
</evidence>
<dbReference type="AlphaFoldDB" id="A0A0L1JTT6"/>
<dbReference type="Proteomes" id="UP000036938">
    <property type="component" value="Unassembled WGS sequence"/>
</dbReference>
<proteinExistence type="inferred from homology"/>
<sequence>MAGGGRLVQPLTAPPRTPPRADPAPTRWQYRWARLKLSPLFRGFVRVGLPFGLTLGAGLWYFSDQDRRDAMNLMIADVRQEIETRPEFMVQMMAVDGAGDSVSEDIREIVPVDFPVSSFDLDLDAIRDTITSLEAVRTASVRIRPGGVLQVQVTERVPVILWRGPEGLELVDAEGIAVGAIAARDERPDLPLIAGLGAADAVDEALAILASAAPLADRMRGLERMGERRWDVVLDRGQRILLPADRPVGALDRVIAMDAAQDMLARDIAAIDLRLPGRPTLRLNDQSLKELWRIKTVDVDQQ</sequence>
<keyword evidence="5 9" id="KW-0812">Transmembrane</keyword>
<evidence type="ECO:0000256" key="7">
    <source>
        <dbReference type="ARBA" id="ARBA00023136"/>
    </source>
</evidence>
<keyword evidence="2 9" id="KW-1003">Cell membrane</keyword>
<keyword evidence="8 9" id="KW-0131">Cell cycle</keyword>
<dbReference type="GO" id="GO:0032153">
    <property type="term" value="C:cell division site"/>
    <property type="evidence" value="ECO:0007669"/>
    <property type="project" value="UniProtKB-UniRule"/>
</dbReference>
<feature type="region of interest" description="Disordered" evidence="10">
    <location>
        <begin position="1"/>
        <end position="25"/>
    </location>
</feature>
<dbReference type="InterPro" id="IPR045335">
    <property type="entry name" value="FtsQ_C_sf"/>
</dbReference>
<keyword evidence="7 9" id="KW-0472">Membrane</keyword>
<dbReference type="Gene3D" id="3.40.50.11690">
    <property type="entry name" value="Cell division protein FtsQ/DivIB"/>
    <property type="match status" value="1"/>
</dbReference>
<evidence type="ECO:0000313" key="13">
    <source>
        <dbReference type="Proteomes" id="UP000036938"/>
    </source>
</evidence>
<dbReference type="PANTHER" id="PTHR35851">
    <property type="entry name" value="CELL DIVISION PROTEIN FTSQ"/>
    <property type="match status" value="1"/>
</dbReference>
<evidence type="ECO:0000259" key="11">
    <source>
        <dbReference type="PROSITE" id="PS51779"/>
    </source>
</evidence>
<dbReference type="GO" id="GO:0005886">
    <property type="term" value="C:plasma membrane"/>
    <property type="evidence" value="ECO:0007669"/>
    <property type="project" value="UniProtKB-SubCell"/>
</dbReference>
<evidence type="ECO:0000256" key="6">
    <source>
        <dbReference type="ARBA" id="ARBA00022989"/>
    </source>
</evidence>
<name>A0A0L1JTT6_9RHOB</name>
<evidence type="ECO:0000256" key="3">
    <source>
        <dbReference type="ARBA" id="ARBA00022519"/>
    </source>
</evidence>
<dbReference type="Pfam" id="PF03799">
    <property type="entry name" value="FtsQ_DivIB_C"/>
    <property type="match status" value="1"/>
</dbReference>
<comment type="function">
    <text evidence="9">Essential cell division protein.</text>
</comment>
<dbReference type="GO" id="GO:0043093">
    <property type="term" value="P:FtsZ-dependent cytokinesis"/>
    <property type="evidence" value="ECO:0007669"/>
    <property type="project" value="UniProtKB-UniRule"/>
</dbReference>
<dbReference type="STRING" id="1317121.ATO11_00460"/>
<comment type="caution">
    <text evidence="12">The sequence shown here is derived from an EMBL/GenBank/DDBJ whole genome shotgun (WGS) entry which is preliminary data.</text>
</comment>
<dbReference type="InterPro" id="IPR026579">
    <property type="entry name" value="FtsQ"/>
</dbReference>
<evidence type="ECO:0000313" key="12">
    <source>
        <dbReference type="EMBL" id="KNG95160.1"/>
    </source>
</evidence>
<comment type="subcellular location">
    <subcellularLocation>
        <location evidence="9">Cell inner membrane</location>
        <topology evidence="9">Single-pass type II membrane protein</topology>
    </subcellularLocation>
    <subcellularLocation>
        <location evidence="1">Membrane</location>
    </subcellularLocation>
    <text evidence="9">Localizes to the division septum.</text>
</comment>
<keyword evidence="4 9" id="KW-0132">Cell division</keyword>
<evidence type="ECO:0000256" key="10">
    <source>
        <dbReference type="SAM" id="MobiDB-lite"/>
    </source>
</evidence>
<dbReference type="PROSITE" id="PS51779">
    <property type="entry name" value="POTRA"/>
    <property type="match status" value="1"/>
</dbReference>
<dbReference type="EMBL" id="AQQZ01000001">
    <property type="protein sequence ID" value="KNG95160.1"/>
    <property type="molecule type" value="Genomic_DNA"/>
</dbReference>
<dbReference type="HAMAP" id="MF_00911">
    <property type="entry name" value="FtsQ_subfam"/>
    <property type="match status" value="1"/>
</dbReference>
<organism evidence="12 13">
    <name type="scientific">Pseudaestuariivita atlantica</name>
    <dbReference type="NCBI Taxonomy" id="1317121"/>
    <lineage>
        <taxon>Bacteria</taxon>
        <taxon>Pseudomonadati</taxon>
        <taxon>Pseudomonadota</taxon>
        <taxon>Alphaproteobacteria</taxon>
        <taxon>Rhodobacterales</taxon>
        <taxon>Paracoccaceae</taxon>
        <taxon>Pseudaestuariivita</taxon>
    </lineage>
</organism>
<feature type="compositionally biased region" description="Pro residues" evidence="10">
    <location>
        <begin position="12"/>
        <end position="22"/>
    </location>
</feature>
<dbReference type="OrthoDB" id="9783091at2"/>
<protein>
    <recommendedName>
        <fullName evidence="9">Cell division protein FtsQ</fullName>
    </recommendedName>
</protein>
<evidence type="ECO:0000256" key="8">
    <source>
        <dbReference type="ARBA" id="ARBA00023306"/>
    </source>
</evidence>
<keyword evidence="3 9" id="KW-0997">Cell inner membrane</keyword>
<accession>A0A0L1JTT6</accession>
<dbReference type="Pfam" id="PF08478">
    <property type="entry name" value="POTRA_1"/>
    <property type="match status" value="1"/>
</dbReference>
<dbReference type="PATRIC" id="fig|1317121.7.peg.93"/>
<dbReference type="InterPro" id="IPR005548">
    <property type="entry name" value="Cell_div_FtsQ/DivIB_C"/>
</dbReference>
<evidence type="ECO:0000256" key="9">
    <source>
        <dbReference type="HAMAP-Rule" id="MF_00911"/>
    </source>
</evidence>
<evidence type="ECO:0000256" key="5">
    <source>
        <dbReference type="ARBA" id="ARBA00022692"/>
    </source>
</evidence>
<keyword evidence="6 9" id="KW-1133">Transmembrane helix</keyword>
<dbReference type="RefSeq" id="WP_050528873.1">
    <property type="nucleotide sequence ID" value="NZ_AQQZ01000001.1"/>
</dbReference>
<reference evidence="12 13" key="1">
    <citation type="journal article" date="2015" name="Int. J. Syst. Evol. Microbiol.">
        <title>Aestuariivita atlantica sp. nov., isolated from deep sea sediment of the Atlantic Ocean.</title>
        <authorList>
            <person name="Li G."/>
            <person name="Lai Q."/>
            <person name="Du Y."/>
            <person name="Liu X."/>
            <person name="Sun F."/>
            <person name="Shao Z."/>
        </authorList>
    </citation>
    <scope>NUCLEOTIDE SEQUENCE [LARGE SCALE GENOMIC DNA]</scope>
    <source>
        <strain evidence="12 13">22II-S11-z3</strain>
    </source>
</reference>
<dbReference type="InterPro" id="IPR034746">
    <property type="entry name" value="POTRA"/>
</dbReference>
<dbReference type="GO" id="GO:0090529">
    <property type="term" value="P:cell septum assembly"/>
    <property type="evidence" value="ECO:0007669"/>
    <property type="project" value="InterPro"/>
</dbReference>
<dbReference type="InterPro" id="IPR013685">
    <property type="entry name" value="POTRA_FtsQ_type"/>
</dbReference>
<comment type="similarity">
    <text evidence="9">Belongs to the FtsQ/DivIB family. FtsQ subfamily.</text>
</comment>
<evidence type="ECO:0000256" key="1">
    <source>
        <dbReference type="ARBA" id="ARBA00004370"/>
    </source>
</evidence>
<dbReference type="PANTHER" id="PTHR35851:SF1">
    <property type="entry name" value="CELL DIVISION PROTEIN FTSQ"/>
    <property type="match status" value="1"/>
</dbReference>
<gene>
    <name evidence="9" type="primary">ftsQ</name>
    <name evidence="12" type="ORF">ATO11_00460</name>
</gene>